<dbReference type="AlphaFoldDB" id="A0A409XKZ2"/>
<dbReference type="InParanoid" id="A0A409XKZ2"/>
<keyword evidence="3" id="KW-1185">Reference proteome</keyword>
<feature type="region of interest" description="Disordered" evidence="1">
    <location>
        <begin position="83"/>
        <end position="118"/>
    </location>
</feature>
<feature type="region of interest" description="Disordered" evidence="1">
    <location>
        <begin position="1"/>
        <end position="68"/>
    </location>
</feature>
<dbReference type="Proteomes" id="UP000283269">
    <property type="component" value="Unassembled WGS sequence"/>
</dbReference>
<organism evidence="2 3">
    <name type="scientific">Psilocybe cyanescens</name>
    <dbReference type="NCBI Taxonomy" id="93625"/>
    <lineage>
        <taxon>Eukaryota</taxon>
        <taxon>Fungi</taxon>
        <taxon>Dikarya</taxon>
        <taxon>Basidiomycota</taxon>
        <taxon>Agaricomycotina</taxon>
        <taxon>Agaricomycetes</taxon>
        <taxon>Agaricomycetidae</taxon>
        <taxon>Agaricales</taxon>
        <taxon>Agaricineae</taxon>
        <taxon>Strophariaceae</taxon>
        <taxon>Psilocybe</taxon>
    </lineage>
</organism>
<accession>A0A409XKZ2</accession>
<evidence type="ECO:0000313" key="2">
    <source>
        <dbReference type="EMBL" id="PPQ91443.1"/>
    </source>
</evidence>
<dbReference type="EMBL" id="NHYD01001350">
    <property type="protein sequence ID" value="PPQ91443.1"/>
    <property type="molecule type" value="Genomic_DNA"/>
</dbReference>
<evidence type="ECO:0000313" key="3">
    <source>
        <dbReference type="Proteomes" id="UP000283269"/>
    </source>
</evidence>
<feature type="region of interest" description="Disordered" evidence="1">
    <location>
        <begin position="185"/>
        <end position="206"/>
    </location>
</feature>
<evidence type="ECO:0000256" key="1">
    <source>
        <dbReference type="SAM" id="MobiDB-lite"/>
    </source>
</evidence>
<name>A0A409XKZ2_PSICY</name>
<feature type="compositionally biased region" description="Basic residues" evidence="1">
    <location>
        <begin position="7"/>
        <end position="34"/>
    </location>
</feature>
<gene>
    <name evidence="2" type="ORF">CVT25_014331</name>
</gene>
<comment type="caution">
    <text evidence="2">The sequence shown here is derived from an EMBL/GenBank/DDBJ whole genome shotgun (WGS) entry which is preliminary data.</text>
</comment>
<proteinExistence type="predicted"/>
<feature type="compositionally biased region" description="Polar residues" evidence="1">
    <location>
        <begin position="185"/>
        <end position="195"/>
    </location>
</feature>
<sequence length="206" mass="23705">MEIQSVHNKRHGERTKREKRCRNDRLRKKERKHSPPIEPPTRTPLPRHDKHKRRTPQHDARHIEHSELLRPRARHFPLSLHRQAFQQPASPPPSPPPPGIPSSSSDSDSEVEESPPGGWNIVGSTIKFTCTSPLSTPFFPPFLFFLFFFFPPPSPPTGRTIMPMFAAAPSGFFDDAEEERAFARTQQHGRTTNMYSRRRSVMTDNT</sequence>
<reference evidence="2 3" key="1">
    <citation type="journal article" date="2018" name="Evol. Lett.">
        <title>Horizontal gene cluster transfer increased hallucinogenic mushroom diversity.</title>
        <authorList>
            <person name="Reynolds H.T."/>
            <person name="Vijayakumar V."/>
            <person name="Gluck-Thaler E."/>
            <person name="Korotkin H.B."/>
            <person name="Matheny P.B."/>
            <person name="Slot J.C."/>
        </authorList>
    </citation>
    <scope>NUCLEOTIDE SEQUENCE [LARGE SCALE GENOMIC DNA]</scope>
    <source>
        <strain evidence="2 3">2631</strain>
    </source>
</reference>
<feature type="compositionally biased region" description="Pro residues" evidence="1">
    <location>
        <begin position="89"/>
        <end position="100"/>
    </location>
</feature>
<feature type="compositionally biased region" description="Basic and acidic residues" evidence="1">
    <location>
        <begin position="56"/>
        <end position="68"/>
    </location>
</feature>
<protein>
    <submittedName>
        <fullName evidence="2">Uncharacterized protein</fullName>
    </submittedName>
</protein>